<dbReference type="PANTHER" id="PTHR47447:SF17">
    <property type="entry name" value="OS12G0638900 PROTEIN"/>
    <property type="match status" value="1"/>
</dbReference>
<dbReference type="PROSITE" id="PS51375">
    <property type="entry name" value="PPR"/>
    <property type="match status" value="1"/>
</dbReference>
<feature type="region of interest" description="Disordered" evidence="6">
    <location>
        <begin position="35"/>
        <end position="132"/>
    </location>
</feature>
<dbReference type="RefSeq" id="XP_056507218.1">
    <property type="nucleotide sequence ID" value="XM_056660720.1"/>
</dbReference>
<name>A0A9W9JUG9_9EURO</name>
<organism evidence="8 9">
    <name type="scientific">Penicillium alfredii</name>
    <dbReference type="NCBI Taxonomy" id="1506179"/>
    <lineage>
        <taxon>Eukaryota</taxon>
        <taxon>Fungi</taxon>
        <taxon>Dikarya</taxon>
        <taxon>Ascomycota</taxon>
        <taxon>Pezizomycotina</taxon>
        <taxon>Eurotiomycetes</taxon>
        <taxon>Eurotiomycetidae</taxon>
        <taxon>Eurotiales</taxon>
        <taxon>Aspergillaceae</taxon>
        <taxon>Penicillium</taxon>
    </lineage>
</organism>
<reference evidence="8" key="1">
    <citation type="submission" date="2022-11" db="EMBL/GenBank/DDBJ databases">
        <authorList>
            <person name="Petersen C."/>
        </authorList>
    </citation>
    <scope>NUCLEOTIDE SEQUENCE</scope>
    <source>
        <strain evidence="8">IBT 34128</strain>
    </source>
</reference>
<gene>
    <name evidence="8" type="ORF">NUU61_010195</name>
</gene>
<dbReference type="InterPro" id="IPR002885">
    <property type="entry name" value="PPR_rpt"/>
</dbReference>
<proteinExistence type="inferred from homology"/>
<evidence type="ECO:0000256" key="5">
    <source>
        <dbReference type="PROSITE-ProRule" id="PRU00708"/>
    </source>
</evidence>
<dbReference type="AlphaFoldDB" id="A0A9W9JUG9"/>
<dbReference type="NCBIfam" id="TIGR00756">
    <property type="entry name" value="PPR"/>
    <property type="match status" value="1"/>
</dbReference>
<feature type="compositionally biased region" description="Polar residues" evidence="6">
    <location>
        <begin position="79"/>
        <end position="103"/>
    </location>
</feature>
<feature type="compositionally biased region" description="Basic residues" evidence="6">
    <location>
        <begin position="106"/>
        <end position="117"/>
    </location>
</feature>
<evidence type="ECO:0000256" key="3">
    <source>
        <dbReference type="ARBA" id="ARBA00044493"/>
    </source>
</evidence>
<keyword evidence="2" id="KW-0677">Repeat</keyword>
<comment type="caution">
    <text evidence="8">The sequence shown here is derived from an EMBL/GenBank/DDBJ whole genome shotgun (WGS) entry which is preliminary data.</text>
</comment>
<dbReference type="OrthoDB" id="747253at2759"/>
<protein>
    <recommendedName>
        <fullName evidence="7">Pentatricopeptide repeat-containing protein-mitochondrial domain-containing protein</fullName>
    </recommendedName>
</protein>
<dbReference type="Pfam" id="PF23276">
    <property type="entry name" value="TPR_24"/>
    <property type="match status" value="1"/>
</dbReference>
<evidence type="ECO:0000313" key="9">
    <source>
        <dbReference type="Proteomes" id="UP001141434"/>
    </source>
</evidence>
<dbReference type="Proteomes" id="UP001141434">
    <property type="component" value="Unassembled WGS sequence"/>
</dbReference>
<dbReference type="Gene3D" id="1.25.40.10">
    <property type="entry name" value="Tetratricopeptide repeat domain"/>
    <property type="match status" value="3"/>
</dbReference>
<evidence type="ECO:0000256" key="4">
    <source>
        <dbReference type="ARBA" id="ARBA00044511"/>
    </source>
</evidence>
<evidence type="ECO:0000256" key="6">
    <source>
        <dbReference type="SAM" id="MobiDB-lite"/>
    </source>
</evidence>
<feature type="domain" description="Pentatricopeptide repeat-containing protein-mitochondrial" evidence="7">
    <location>
        <begin position="351"/>
        <end position="461"/>
    </location>
</feature>
<evidence type="ECO:0000256" key="2">
    <source>
        <dbReference type="ARBA" id="ARBA00022737"/>
    </source>
</evidence>
<dbReference type="EMBL" id="JAPMSZ010000012">
    <property type="protein sequence ID" value="KAJ5081931.1"/>
    <property type="molecule type" value="Genomic_DNA"/>
</dbReference>
<keyword evidence="9" id="KW-1185">Reference proteome</keyword>
<feature type="region of interest" description="Disordered" evidence="6">
    <location>
        <begin position="596"/>
        <end position="641"/>
    </location>
</feature>
<dbReference type="GeneID" id="81399889"/>
<dbReference type="InterPro" id="IPR057027">
    <property type="entry name" value="TPR_mt"/>
</dbReference>
<comment type="function">
    <text evidence="3">Regulates mitochondrial small subunit maturation by controlling 15S rRNA 5'-end processing. Localizes to the 5' precursor of the 15S rRNA in a position that is subsequently occupied by mS47 in the mature yeast mtSSU. Uses structure and sequence-specific RNA recognition, binding to a single-stranded region of the precursor and specifically recognizing bases -6 to -1. The exchange of Ccm1 for mS47 is coupled to the irreversible removal of precursor rRNA that is accompanied by conformational changes of the mitoribosomal proteins uS5m and mS26. These conformational changes signal completion of 5'-end rRNA processing through protection of the mature 5'-end of the 15S rRNA and stabilization of mS47. The removal of the 5' precursor together with the dissociation of Ccm1 may be catalyzed by the 5'-3' exoribonuclease Pet127. Involved in the specific removal of group I introns in mitochondrial encoded transcripts.</text>
</comment>
<accession>A0A9W9JUG9</accession>
<sequence>MARRTLVLDGLWYSLCPSFIPRGLTRAAPLLRTRKQSARPYSPAVSFANSPPRRFYSSNPGEAYSYNHRYGHSAHPNLRGTQHTATRLQSPVNEHSDPRQNASARPRNRSKRSKAPKLPKQSPRAPKDLEERSTSNLETMLQQLMARSPSIRGTTQVLRILIRDRHVHPTSRHYKALFFANADSERGSPEFIRRLLDEMDDNNIATDSATLHAALQALAVHPDYLLRQEVLHRLRDRWLPLSPAGWNFIVAGLVREHQFELALDEIDMMERKEVFVENWLHSFLIYNLCDFNELDEVERLMRRRVDQYHEMTFPLWFHVLGAATEAHHGALTRYVWQQRVELGHLQPPAQLCRQVLALASRLGDPDLASSVFRFFSYHKISCGLEDYERLAEAHVGAGDLPGAFEVLCSMHEAGIALEESSTRAVVAYMIQSKIDRREAWQMLKRLKNVKRCIPIGCVRAIADLCEHDAQHDPSVADDGVGFYKELYTLCPEGADVRVYNALIRMCRRARNREAGMFIVKEMAAFGVVPNATTFETIILMCLDANNFRSAYMYFQDLVKRDASVSEEAQKEICEICSGSVDEFALRLQYHPQISARDDGQPTDVIEAPQPGRHPLPPAVRRQMLSPEERREWNKERRKEKRRRLAIERNMEEEGWLDWEADVGTQRDK</sequence>
<evidence type="ECO:0000256" key="1">
    <source>
        <dbReference type="ARBA" id="ARBA00006192"/>
    </source>
</evidence>
<evidence type="ECO:0000259" key="7">
    <source>
        <dbReference type="Pfam" id="PF23276"/>
    </source>
</evidence>
<evidence type="ECO:0000313" key="8">
    <source>
        <dbReference type="EMBL" id="KAJ5081931.1"/>
    </source>
</evidence>
<feature type="compositionally biased region" description="Basic and acidic residues" evidence="6">
    <location>
        <begin position="626"/>
        <end position="636"/>
    </location>
</feature>
<reference evidence="8" key="2">
    <citation type="journal article" date="2023" name="IMA Fungus">
        <title>Comparative genomic study of the Penicillium genus elucidates a diverse pangenome and 15 lateral gene transfer events.</title>
        <authorList>
            <person name="Petersen C."/>
            <person name="Sorensen T."/>
            <person name="Nielsen M.R."/>
            <person name="Sondergaard T.E."/>
            <person name="Sorensen J.L."/>
            <person name="Fitzpatrick D.A."/>
            <person name="Frisvad J.C."/>
            <person name="Nielsen K.L."/>
        </authorList>
    </citation>
    <scope>NUCLEOTIDE SEQUENCE</scope>
    <source>
        <strain evidence="8">IBT 34128</strain>
    </source>
</reference>
<comment type="subunit">
    <text evidence="4">Binds to mitochondrial small subunit 15S rRNA.</text>
</comment>
<dbReference type="Pfam" id="PF13812">
    <property type="entry name" value="PPR_3"/>
    <property type="match status" value="1"/>
</dbReference>
<feature type="repeat" description="PPR" evidence="5">
    <location>
        <begin position="495"/>
        <end position="529"/>
    </location>
</feature>
<dbReference type="PANTHER" id="PTHR47447">
    <property type="entry name" value="OS03G0856100 PROTEIN"/>
    <property type="match status" value="1"/>
</dbReference>
<dbReference type="InterPro" id="IPR011990">
    <property type="entry name" value="TPR-like_helical_dom_sf"/>
</dbReference>
<comment type="similarity">
    <text evidence="1">Belongs to the CCM1 family.</text>
</comment>